<dbReference type="InterPro" id="IPR005530">
    <property type="entry name" value="SPW"/>
</dbReference>
<protein>
    <recommendedName>
        <fullName evidence="2">SPW repeat-containing integral membrane domain-containing protein</fullName>
    </recommendedName>
</protein>
<feature type="transmembrane region" description="Helical" evidence="1">
    <location>
        <begin position="62"/>
        <end position="83"/>
    </location>
</feature>
<feature type="transmembrane region" description="Helical" evidence="1">
    <location>
        <begin position="95"/>
        <end position="115"/>
    </location>
</feature>
<dbReference type="EMBL" id="JACBYW010000011">
    <property type="protein sequence ID" value="NYH80951.1"/>
    <property type="molecule type" value="Genomic_DNA"/>
</dbReference>
<evidence type="ECO:0000259" key="2">
    <source>
        <dbReference type="Pfam" id="PF03779"/>
    </source>
</evidence>
<keyword evidence="1" id="KW-0812">Transmembrane</keyword>
<organism evidence="3 4">
    <name type="scientific">Actinopolyspora biskrensis</name>
    <dbReference type="NCBI Taxonomy" id="1470178"/>
    <lineage>
        <taxon>Bacteria</taxon>
        <taxon>Bacillati</taxon>
        <taxon>Actinomycetota</taxon>
        <taxon>Actinomycetes</taxon>
        <taxon>Actinopolysporales</taxon>
        <taxon>Actinopolysporaceae</taxon>
        <taxon>Actinopolyspora</taxon>
    </lineage>
</organism>
<comment type="caution">
    <text evidence="3">The sequence shown here is derived from an EMBL/GenBank/DDBJ whole genome shotgun (WGS) entry which is preliminary data.</text>
</comment>
<dbReference type="Pfam" id="PF03779">
    <property type="entry name" value="SPW"/>
    <property type="match status" value="1"/>
</dbReference>
<feature type="domain" description="SPW repeat-containing integral membrane" evidence="2">
    <location>
        <begin position="36"/>
        <end position="132"/>
    </location>
</feature>
<reference evidence="3 4" key="1">
    <citation type="submission" date="2020-07" db="EMBL/GenBank/DDBJ databases">
        <title>Genomic Encyclopedia of Type Strains, Phase III (KMG-III): the genomes of soil and plant-associated and newly described type strains.</title>
        <authorList>
            <person name="Whitman W."/>
        </authorList>
    </citation>
    <scope>NUCLEOTIDE SEQUENCE [LARGE SCALE GENOMIC DNA]</scope>
    <source>
        <strain evidence="3 4">CECT 8576</strain>
    </source>
</reference>
<evidence type="ECO:0000313" key="4">
    <source>
        <dbReference type="Proteomes" id="UP000548304"/>
    </source>
</evidence>
<evidence type="ECO:0000313" key="3">
    <source>
        <dbReference type="EMBL" id="NYH80951.1"/>
    </source>
</evidence>
<dbReference type="Proteomes" id="UP000548304">
    <property type="component" value="Unassembled WGS sequence"/>
</dbReference>
<dbReference type="AlphaFoldDB" id="A0A852Z2D3"/>
<accession>A0A852Z2D3</accession>
<evidence type="ECO:0000256" key="1">
    <source>
        <dbReference type="SAM" id="Phobius"/>
    </source>
</evidence>
<gene>
    <name evidence="3" type="ORF">FHR84_004324</name>
</gene>
<keyword evidence="4" id="KW-1185">Reference proteome</keyword>
<feature type="transmembrane region" description="Helical" evidence="1">
    <location>
        <begin position="121"/>
        <end position="140"/>
    </location>
</feature>
<name>A0A852Z2D3_9ACTN</name>
<sequence>MEMSQAGSIERHPDLVEMRARYEEASETPQGQTLEGGTLLAGVYLAISPWVIQFSATSFDVAMGNLVIGLTVAVLALGFASAYSRTHTVSWVVPLLGAWTIIAPFVIVGAGVGLGMMLSNVIVGGAIVLLGLGMSSLVLMRRGRG</sequence>
<dbReference type="RefSeq" id="WP_179537262.1">
    <property type="nucleotide sequence ID" value="NZ_JACBYW010000011.1"/>
</dbReference>
<keyword evidence="1" id="KW-1133">Transmembrane helix</keyword>
<proteinExistence type="predicted"/>
<keyword evidence="1" id="KW-0472">Membrane</keyword>